<reference evidence="3" key="1">
    <citation type="submission" date="2018-03" db="EMBL/GenBank/DDBJ databases">
        <title>Lachnoclostridium SNUG30370 gen.nov., sp.nov., isolated from human faeces.</title>
        <authorList>
            <person name="Seo B."/>
            <person name="Jeon K."/>
            <person name="Ko G."/>
        </authorList>
    </citation>
    <scope>NUCLEOTIDE SEQUENCE [LARGE SCALE GENOMIC DNA]</scope>
    <source>
        <strain evidence="3">SNUG30370</strain>
    </source>
</reference>
<evidence type="ECO:0000259" key="1">
    <source>
        <dbReference type="SMART" id="SM00487"/>
    </source>
</evidence>
<dbReference type="GO" id="GO:0004386">
    <property type="term" value="F:helicase activity"/>
    <property type="evidence" value="ECO:0007669"/>
    <property type="project" value="UniProtKB-KW"/>
</dbReference>
<dbReference type="InterPro" id="IPR014001">
    <property type="entry name" value="Helicase_ATP-bd"/>
</dbReference>
<dbReference type="InterPro" id="IPR027417">
    <property type="entry name" value="P-loop_NTPase"/>
</dbReference>
<dbReference type="GeneID" id="77471430"/>
<dbReference type="RefSeq" id="WP_106988447.1">
    <property type="nucleotide sequence ID" value="NZ_PYLP01000014.1"/>
</dbReference>
<name>A0A2T3FVY5_9FIRM</name>
<feature type="domain" description="Helicase ATP-binding" evidence="1">
    <location>
        <begin position="3"/>
        <end position="207"/>
    </location>
</feature>
<dbReference type="Gene3D" id="3.40.50.300">
    <property type="entry name" value="P-loop containing nucleotide triphosphate hydrolases"/>
    <property type="match status" value="2"/>
</dbReference>
<keyword evidence="3" id="KW-1185">Reference proteome</keyword>
<dbReference type="AlphaFoldDB" id="A0A2T3FVY5"/>
<protein>
    <submittedName>
        <fullName evidence="2">DNA helicase</fullName>
    </submittedName>
</protein>
<keyword evidence="2" id="KW-0067">ATP-binding</keyword>
<organism evidence="2 3">
    <name type="scientific">Faecalibacillus faecis</name>
    <dbReference type="NCBI Taxonomy" id="1982628"/>
    <lineage>
        <taxon>Bacteria</taxon>
        <taxon>Bacillati</taxon>
        <taxon>Bacillota</taxon>
        <taxon>Erysipelotrichia</taxon>
        <taxon>Erysipelotrichales</taxon>
        <taxon>Coprobacillaceae</taxon>
        <taxon>Faecalibacillus</taxon>
    </lineage>
</organism>
<dbReference type="PANTHER" id="PTHR47396:SF1">
    <property type="entry name" value="ATP-DEPENDENT HELICASE IRC3-RELATED"/>
    <property type="match status" value="1"/>
</dbReference>
<dbReference type="InterPro" id="IPR006935">
    <property type="entry name" value="Helicase/UvrB_N"/>
</dbReference>
<proteinExistence type="predicted"/>
<sequence length="732" mass="85958">MIGIRKLFEFQEDCSSYIVNYCNSVNKKTLIVKAPTGSGKTIILLDFIDKYIKQKNRKICFIWLTPGSGELEEQSKKKLDKHLPQYTSKTVDDILNGDFDDKDVCFINWERVTKKGNRAIKEAERKNIYERIADAHRNNIDFILIIDEEHQNNTSKARDIIDAFAPIYTIRVSATAHKNKAFDMYEIDEVDVIASGLITKALYINEGVSDAQIQDENGLLLNLAIAKRKAIKEGYEKLGKNINPLVIVQFPNENPGLIKSIEEKLTTMDITYDNGRLAIWMSGNEYHKNIDNITDINNSVQFLLIKQAISTGWDCPRAKVLVKLRENMSEQFEIQTLGRLRRMPEAKHYDNELLDNAYLYTFDEKYRESVMQNIDRAYFVRRIFLKPEFYDFNLVKELRNLDYNSSGEREKRDRLAKFYKEKYKLTNDVTINKVKLMAGGYNLSDRIEKTIMQGKVVRTIDMVREDATRYGVSFAVNTHEHAIDLRQSIDSFKYLIGLSYEKTRVILELLFRDNRRFKNKFLKLNTSEFYAFILNNVHKIREDFREGMIGSYTEQRMFVEAKEEIFKFPHEEIFKYIEQKDSKVLKKNVYRDYTDDCLVEEIKSKSERLFERFCESCEEVSWYYKNGDAGQQYFSITYLDGNQEQHLFYADYIVGLKSGDVWIIETKGGEGKNGTNKNIDIQVRNKFDAFKQYAKKHNAKWGFVRDKNEKLYVNNTEYIDNMSSDAWKLLKF</sequence>
<gene>
    <name evidence="2" type="ORF">C7U55_10025</name>
</gene>
<dbReference type="PANTHER" id="PTHR47396">
    <property type="entry name" value="TYPE I RESTRICTION ENZYME ECOKI R PROTEIN"/>
    <property type="match status" value="1"/>
</dbReference>
<dbReference type="SUPFAM" id="SSF52540">
    <property type="entry name" value="P-loop containing nucleoside triphosphate hydrolases"/>
    <property type="match status" value="2"/>
</dbReference>
<evidence type="ECO:0000313" key="2">
    <source>
        <dbReference type="EMBL" id="PST39444.1"/>
    </source>
</evidence>
<dbReference type="InterPro" id="IPR050742">
    <property type="entry name" value="Helicase_Restrict-Modif_Enz"/>
</dbReference>
<evidence type="ECO:0000313" key="3">
    <source>
        <dbReference type="Proteomes" id="UP000241201"/>
    </source>
</evidence>
<accession>A0A2T3FVY5</accession>
<dbReference type="GO" id="GO:0005524">
    <property type="term" value="F:ATP binding"/>
    <property type="evidence" value="ECO:0007669"/>
    <property type="project" value="InterPro"/>
</dbReference>
<dbReference type="Proteomes" id="UP000241201">
    <property type="component" value="Unassembled WGS sequence"/>
</dbReference>
<dbReference type="SMART" id="SM00487">
    <property type="entry name" value="DEXDc"/>
    <property type="match status" value="1"/>
</dbReference>
<keyword evidence="2" id="KW-0378">Hydrolase</keyword>
<comment type="caution">
    <text evidence="2">The sequence shown here is derived from an EMBL/GenBank/DDBJ whole genome shotgun (WGS) entry which is preliminary data.</text>
</comment>
<keyword evidence="2" id="KW-0347">Helicase</keyword>
<dbReference type="GO" id="GO:0016787">
    <property type="term" value="F:hydrolase activity"/>
    <property type="evidence" value="ECO:0007669"/>
    <property type="project" value="InterPro"/>
</dbReference>
<dbReference type="EMBL" id="PYLP01000014">
    <property type="protein sequence ID" value="PST39444.1"/>
    <property type="molecule type" value="Genomic_DNA"/>
</dbReference>
<dbReference type="Pfam" id="PF04851">
    <property type="entry name" value="ResIII"/>
    <property type="match status" value="1"/>
</dbReference>
<dbReference type="GO" id="GO:0003677">
    <property type="term" value="F:DNA binding"/>
    <property type="evidence" value="ECO:0007669"/>
    <property type="project" value="InterPro"/>
</dbReference>
<keyword evidence="2" id="KW-0547">Nucleotide-binding</keyword>
<dbReference type="GO" id="GO:0005829">
    <property type="term" value="C:cytosol"/>
    <property type="evidence" value="ECO:0007669"/>
    <property type="project" value="TreeGrafter"/>
</dbReference>